<feature type="domain" description="Band 7" evidence="7">
    <location>
        <begin position="20"/>
        <end position="178"/>
    </location>
</feature>
<feature type="compositionally biased region" description="Gly residues" evidence="6">
    <location>
        <begin position="454"/>
        <end position="469"/>
    </location>
</feature>
<feature type="region of interest" description="Disordered" evidence="6">
    <location>
        <begin position="317"/>
        <end position="341"/>
    </location>
</feature>
<dbReference type="InterPro" id="IPR036013">
    <property type="entry name" value="Band_7/SPFH_dom_sf"/>
</dbReference>
<organism evidence="8 9">
    <name type="scientific">Corynebacterium hansenii</name>
    <dbReference type="NCBI Taxonomy" id="394964"/>
    <lineage>
        <taxon>Bacteria</taxon>
        <taxon>Bacillati</taxon>
        <taxon>Actinomycetota</taxon>
        <taxon>Actinomycetes</taxon>
        <taxon>Mycobacteriales</taxon>
        <taxon>Corynebacteriaceae</taxon>
        <taxon>Corynebacterium</taxon>
    </lineage>
</organism>
<evidence type="ECO:0000259" key="7">
    <source>
        <dbReference type="SMART" id="SM00244"/>
    </source>
</evidence>
<dbReference type="InterPro" id="IPR050710">
    <property type="entry name" value="Band7/mec-2_domain"/>
</dbReference>
<feature type="compositionally biased region" description="Low complexity" evidence="6">
    <location>
        <begin position="405"/>
        <end position="440"/>
    </location>
</feature>
<evidence type="ECO:0000256" key="3">
    <source>
        <dbReference type="ARBA" id="ARBA00022692"/>
    </source>
</evidence>
<dbReference type="InterPro" id="IPR018080">
    <property type="entry name" value="Band_7/stomatin-like_CS"/>
</dbReference>
<dbReference type="SUPFAM" id="SSF117892">
    <property type="entry name" value="Band 7/SPFH domain"/>
    <property type="match status" value="1"/>
</dbReference>
<dbReference type="PRINTS" id="PR00721">
    <property type="entry name" value="STOMATIN"/>
</dbReference>
<dbReference type="EMBL" id="JBHRZN010000004">
    <property type="protein sequence ID" value="MFC3850862.1"/>
    <property type="molecule type" value="Genomic_DNA"/>
</dbReference>
<dbReference type="PANTHER" id="PTHR43327">
    <property type="entry name" value="STOMATIN-LIKE PROTEIN 2, MITOCHONDRIAL"/>
    <property type="match status" value="1"/>
</dbReference>
<feature type="region of interest" description="Disordered" evidence="6">
    <location>
        <begin position="366"/>
        <end position="500"/>
    </location>
</feature>
<keyword evidence="4" id="KW-1133">Transmembrane helix</keyword>
<evidence type="ECO:0000313" key="9">
    <source>
        <dbReference type="Proteomes" id="UP001595751"/>
    </source>
</evidence>
<gene>
    <name evidence="8" type="ORF">ACFORJ_11905</name>
</gene>
<comment type="similarity">
    <text evidence="2">Belongs to the band 7/mec-2 family.</text>
</comment>
<dbReference type="Gene3D" id="3.30.479.30">
    <property type="entry name" value="Band 7 domain"/>
    <property type="match status" value="1"/>
</dbReference>
<dbReference type="RefSeq" id="WP_290287905.1">
    <property type="nucleotide sequence ID" value="NZ_CP047211.1"/>
</dbReference>
<evidence type="ECO:0000313" key="8">
    <source>
        <dbReference type="EMBL" id="MFC3850862.1"/>
    </source>
</evidence>
<dbReference type="Proteomes" id="UP001595751">
    <property type="component" value="Unassembled WGS sequence"/>
</dbReference>
<dbReference type="PANTHER" id="PTHR43327:SF10">
    <property type="entry name" value="STOMATIN-LIKE PROTEIN 2, MITOCHONDRIAL"/>
    <property type="match status" value="1"/>
</dbReference>
<protein>
    <submittedName>
        <fullName evidence="8">SPFH domain-containing protein</fullName>
    </submittedName>
</protein>
<feature type="compositionally biased region" description="Basic and acidic residues" evidence="6">
    <location>
        <begin position="326"/>
        <end position="336"/>
    </location>
</feature>
<accession>A0ABV7ZTY0</accession>
<comment type="caution">
    <text evidence="8">The sequence shown here is derived from an EMBL/GenBank/DDBJ whole genome shotgun (WGS) entry which is preliminary data.</text>
</comment>
<keyword evidence="5" id="KW-0472">Membrane</keyword>
<reference evidence="9" key="1">
    <citation type="journal article" date="2019" name="Int. J. Syst. Evol. Microbiol.">
        <title>The Global Catalogue of Microorganisms (GCM) 10K type strain sequencing project: providing services to taxonomists for standard genome sequencing and annotation.</title>
        <authorList>
            <consortium name="The Broad Institute Genomics Platform"/>
            <consortium name="The Broad Institute Genome Sequencing Center for Infectious Disease"/>
            <person name="Wu L."/>
            <person name="Ma J."/>
        </authorList>
    </citation>
    <scope>NUCLEOTIDE SEQUENCE [LARGE SCALE GENOMIC DNA]</scope>
    <source>
        <strain evidence="9">CCUG 53252</strain>
    </source>
</reference>
<comment type="subcellular location">
    <subcellularLocation>
        <location evidence="1">Membrane</location>
        <topology evidence="1">Single-pass membrane protein</topology>
    </subcellularLocation>
</comment>
<dbReference type="InterPro" id="IPR001972">
    <property type="entry name" value="Stomatin_HflK_fam"/>
</dbReference>
<dbReference type="SMART" id="SM00244">
    <property type="entry name" value="PHB"/>
    <property type="match status" value="1"/>
</dbReference>
<dbReference type="InterPro" id="IPR001107">
    <property type="entry name" value="Band_7"/>
</dbReference>
<evidence type="ECO:0000256" key="1">
    <source>
        <dbReference type="ARBA" id="ARBA00004167"/>
    </source>
</evidence>
<evidence type="ECO:0000256" key="2">
    <source>
        <dbReference type="ARBA" id="ARBA00008164"/>
    </source>
</evidence>
<evidence type="ECO:0000256" key="6">
    <source>
        <dbReference type="SAM" id="MobiDB-lite"/>
    </source>
</evidence>
<dbReference type="Pfam" id="PF01145">
    <property type="entry name" value="Band_7"/>
    <property type="match status" value="1"/>
</dbReference>
<proteinExistence type="inferred from homology"/>
<dbReference type="PROSITE" id="PS01270">
    <property type="entry name" value="BAND_7"/>
    <property type="match status" value="1"/>
</dbReference>
<evidence type="ECO:0000256" key="4">
    <source>
        <dbReference type="ARBA" id="ARBA00022989"/>
    </source>
</evidence>
<keyword evidence="9" id="KW-1185">Reference proteome</keyword>
<feature type="compositionally biased region" description="Gly residues" evidence="6">
    <location>
        <begin position="391"/>
        <end position="403"/>
    </location>
</feature>
<sequence>MAAIIFSVVLVLLVLVFVSKAIILVPQGEAAVIERLGRYTRTLSGGLAFVIPFIDRVREKVDTRERMVTFPPQAVITEDNLTVAIDTVVTFQVNDPARAIYGVADYIFGIEQITTATLRDVVGGLTLEETLTSRDYINRRLRGELDEATAKWGLRIARVELKAIEPPPSIQQSMEKQMKADREKRAMILTAEGTREADIKTAEGRKQAQILAAEGNKHAAILAAEGERQATILRAEGDRAARYLEAQGEARAIQKVNAAVKASQLTPELLAWQYLEKLPELANNEGNTVWMVPSQFGDSLESFARAFGKADENGVFRYEPPAVTPEAREEADRDKDEDWFDMSSNPEIARAVAAANEVANRPVEDPALAAQSKRKSVEEAAQESPITRENGGNGAHAGRGGSAERGLPAGDPRGAGADAGFGQYPGTQAGAQPGQPAAHPTDYRSEPGHPGHAGQQGPGQAGPAGGYGKPSGRRDLGRPGQPGGPDDSDPTGMGGQTWRP</sequence>
<name>A0ABV7ZTY0_9CORY</name>
<keyword evidence="3" id="KW-0812">Transmembrane</keyword>
<evidence type="ECO:0000256" key="5">
    <source>
        <dbReference type="ARBA" id="ARBA00023136"/>
    </source>
</evidence>